<proteinExistence type="predicted"/>
<name>A0A842HXX8_9SPHN</name>
<dbReference type="RefSeq" id="WP_185799643.1">
    <property type="nucleotide sequence ID" value="NZ_JACJVJ010000001.1"/>
</dbReference>
<dbReference type="Proteomes" id="UP000564378">
    <property type="component" value="Unassembled WGS sequence"/>
</dbReference>
<sequence>MSSWKAKLFFALVAGIELGHSKPMRQNIILVVFGIFIVFLLSPDAAHADSWVPPTERVYLSTDETVRFTVTPRSIDNVLNYFEDQIEGRALDGSEPRGQLARRGPDHEWITIWEVALINDVAPVSALVTNSADYVVTFDNWHSVGYGDDVVVIYGSGGEVVRSFRLTDLLSEDHLISLPHSVSSIWWGGEHHFSADETQLILKVVAPGAGIQAETREYLDLAVNLSDGSIVERRASDWAGVEQSARHISEERQAAEREREEAFVRPLLAPIDGTVTDWHQYLNEAFNRVDPDWPYSSASTTVFYPPDHERHEQSIGWARENLHDMHFEGDSMMFASPSQTALADILIELAGEIAPDDLDGVQIYVAADNEHSESIEAAFQYTGAQYVQLDPAREIEQRPERMTAEGRARAAEQMMEAIMGELDAMVDEVAHEE</sequence>
<dbReference type="AlphaFoldDB" id="A0A842HXX8"/>
<dbReference type="EMBL" id="JACJVJ010000001">
    <property type="protein sequence ID" value="MBC2776354.1"/>
    <property type="molecule type" value="Genomic_DNA"/>
</dbReference>
<keyword evidence="2" id="KW-1185">Reference proteome</keyword>
<gene>
    <name evidence="1" type="ORF">H6P80_01850</name>
</gene>
<reference evidence="1 2" key="1">
    <citation type="submission" date="2020-08" db="EMBL/GenBank/DDBJ databases">
        <title>Draft genome sequence of Parasphingopyxis sp. GrpM-11.</title>
        <authorList>
            <person name="Oh J."/>
            <person name="Roh D.-H."/>
        </authorList>
    </citation>
    <scope>NUCLEOTIDE SEQUENCE [LARGE SCALE GENOMIC DNA]</scope>
    <source>
        <strain evidence="1 2">GrpM-11</strain>
    </source>
</reference>
<accession>A0A842HXX8</accession>
<protein>
    <submittedName>
        <fullName evidence="1">Uncharacterized protein</fullName>
    </submittedName>
</protein>
<organism evidence="1 2">
    <name type="scientific">Parasphingopyxis marina</name>
    <dbReference type="NCBI Taxonomy" id="2761622"/>
    <lineage>
        <taxon>Bacteria</taxon>
        <taxon>Pseudomonadati</taxon>
        <taxon>Pseudomonadota</taxon>
        <taxon>Alphaproteobacteria</taxon>
        <taxon>Sphingomonadales</taxon>
        <taxon>Sphingomonadaceae</taxon>
        <taxon>Parasphingopyxis</taxon>
    </lineage>
</organism>
<evidence type="ECO:0000313" key="1">
    <source>
        <dbReference type="EMBL" id="MBC2776354.1"/>
    </source>
</evidence>
<comment type="caution">
    <text evidence="1">The sequence shown here is derived from an EMBL/GenBank/DDBJ whole genome shotgun (WGS) entry which is preliminary data.</text>
</comment>
<evidence type="ECO:0000313" key="2">
    <source>
        <dbReference type="Proteomes" id="UP000564378"/>
    </source>
</evidence>